<sequence length="74" mass="8676">MYQHRTENSAIIGIFQKTKVLKIVAIIIVPFMVYYGIFYLQIGCWHSKRIAKASKSHFPLMVKSEIQNKFPFRA</sequence>
<gene>
    <name evidence="3" type="ORF">KsCSTR_37850</name>
    <name evidence="2" type="ORF">kuste2291</name>
</gene>
<evidence type="ECO:0000313" key="3">
    <source>
        <dbReference type="EMBL" id="QII13164.1"/>
    </source>
</evidence>
<name>Q1Q635_KUEST</name>
<evidence type="ECO:0000256" key="1">
    <source>
        <dbReference type="SAM" id="Phobius"/>
    </source>
</evidence>
<reference evidence="3 4" key="3">
    <citation type="submission" date="2020-02" db="EMBL/GenBank/DDBJ databases">
        <title>Newly sequenced genome of strain CSTR1 showed variability in Candidatus Kuenenia stuttgartiensis genomes.</title>
        <authorList>
            <person name="Ding C."/>
            <person name="Adrian L."/>
        </authorList>
    </citation>
    <scope>NUCLEOTIDE SEQUENCE [LARGE SCALE GENOMIC DNA]</scope>
    <source>
        <strain evidence="3 4">CSTR1</strain>
    </source>
</reference>
<reference evidence="2" key="1">
    <citation type="journal article" date="2006" name="Nature">
        <title>Deciphering the evolution and metabolism of an anammox bacterium from a community genome.</title>
        <authorList>
            <person name="Strous M."/>
            <person name="Pelletier E."/>
            <person name="Mangenot S."/>
            <person name="Rattei T."/>
            <person name="Lehner A."/>
            <person name="Taylor M.W."/>
            <person name="Horn M."/>
            <person name="Daims H."/>
            <person name="Bartol-Mavel D."/>
            <person name="Wincker P."/>
            <person name="Barbe V."/>
            <person name="Fonknechten N."/>
            <person name="Vallenet D."/>
            <person name="Segurens B."/>
            <person name="Schenowitz-Truong C."/>
            <person name="Medigue C."/>
            <person name="Collingro A."/>
            <person name="Snel B."/>
            <person name="Dutilh B.E."/>
            <person name="OpDenCamp H.J.M."/>
            <person name="vanDerDrift C."/>
            <person name="Cirpus I."/>
            <person name="vanDePas-Schoonen K.T."/>
            <person name="Harhangi H.R."/>
            <person name="vanNiftrik L."/>
            <person name="Schmid M."/>
            <person name="Keltjens J."/>
            <person name="vanDeVossenberg J."/>
            <person name="Kartal B."/>
            <person name="Meier H."/>
            <person name="Frishman D."/>
            <person name="Huynen M.A."/>
            <person name="Mewes H."/>
            <person name="Weissenbach J."/>
            <person name="Jetten M.S.M."/>
            <person name="Wagner M."/>
            <person name="LePaslier D."/>
        </authorList>
    </citation>
    <scope>NUCLEOTIDE SEQUENCE</scope>
</reference>
<reference evidence="2" key="2">
    <citation type="submission" date="2006-01" db="EMBL/GenBank/DDBJ databases">
        <authorList>
            <person name="Genoscope"/>
        </authorList>
    </citation>
    <scope>NUCLEOTIDE SEQUENCE</scope>
</reference>
<keyword evidence="1" id="KW-1133">Transmembrane helix</keyword>
<feature type="transmembrane region" description="Helical" evidence="1">
    <location>
        <begin position="20"/>
        <end position="40"/>
    </location>
</feature>
<keyword evidence="1" id="KW-0812">Transmembrane</keyword>
<dbReference type="EMBL" id="CT573071">
    <property type="protein sequence ID" value="CAJ73036.1"/>
    <property type="molecule type" value="Genomic_DNA"/>
</dbReference>
<protein>
    <submittedName>
        <fullName evidence="2">Uncharacterized protein</fullName>
    </submittedName>
</protein>
<evidence type="ECO:0000313" key="4">
    <source>
        <dbReference type="Proteomes" id="UP000501926"/>
    </source>
</evidence>
<accession>Q1Q635</accession>
<dbReference type="Proteomes" id="UP000501926">
    <property type="component" value="Chromosome"/>
</dbReference>
<keyword evidence="1" id="KW-0472">Membrane</keyword>
<dbReference type="EMBL" id="CP049055">
    <property type="protein sequence ID" value="QII13164.1"/>
    <property type="molecule type" value="Genomic_DNA"/>
</dbReference>
<dbReference type="AlphaFoldDB" id="Q1Q635"/>
<evidence type="ECO:0000313" key="2">
    <source>
        <dbReference type="EMBL" id="CAJ73036.1"/>
    </source>
</evidence>
<organism evidence="2">
    <name type="scientific">Kuenenia stuttgartiensis</name>
    <dbReference type="NCBI Taxonomy" id="174633"/>
    <lineage>
        <taxon>Bacteria</taxon>
        <taxon>Pseudomonadati</taxon>
        <taxon>Planctomycetota</taxon>
        <taxon>Candidatus Brocadiia</taxon>
        <taxon>Candidatus Brocadiales</taxon>
        <taxon>Candidatus Brocadiaceae</taxon>
        <taxon>Candidatus Kuenenia</taxon>
    </lineage>
</organism>
<proteinExistence type="predicted"/>